<dbReference type="GeneID" id="98162177"/>
<accession>A0ABR4JJY6</accession>
<dbReference type="RefSeq" id="XP_070894004.1">
    <property type="nucleotide sequence ID" value="XM_071047013.1"/>
</dbReference>
<evidence type="ECO:0000313" key="2">
    <source>
        <dbReference type="Proteomes" id="UP001610444"/>
    </source>
</evidence>
<name>A0ABR4JJY6_9EURO</name>
<proteinExistence type="predicted"/>
<evidence type="ECO:0000313" key="1">
    <source>
        <dbReference type="EMBL" id="KAL2840353.1"/>
    </source>
</evidence>
<reference evidence="1 2" key="1">
    <citation type="submission" date="2024-07" db="EMBL/GenBank/DDBJ databases">
        <title>Section-level genome sequencing and comparative genomics of Aspergillus sections Usti and Cavernicolus.</title>
        <authorList>
            <consortium name="Lawrence Berkeley National Laboratory"/>
            <person name="Nybo J.L."/>
            <person name="Vesth T.C."/>
            <person name="Theobald S."/>
            <person name="Frisvad J.C."/>
            <person name="Larsen T.O."/>
            <person name="Kjaerboelling I."/>
            <person name="Rothschild-Mancinelli K."/>
            <person name="Lyhne E.K."/>
            <person name="Kogle M.E."/>
            <person name="Barry K."/>
            <person name="Clum A."/>
            <person name="Na H."/>
            <person name="Ledsgaard L."/>
            <person name="Lin J."/>
            <person name="Lipzen A."/>
            <person name="Kuo A."/>
            <person name="Riley R."/>
            <person name="Mondo S."/>
            <person name="LaButti K."/>
            <person name="Haridas S."/>
            <person name="Pangalinan J."/>
            <person name="Salamov A.A."/>
            <person name="Simmons B.A."/>
            <person name="Magnuson J.K."/>
            <person name="Chen J."/>
            <person name="Drula E."/>
            <person name="Henrissat B."/>
            <person name="Wiebenga A."/>
            <person name="Lubbers R.J."/>
            <person name="Gomes A.C."/>
            <person name="Macurrencykelacurrency M.R."/>
            <person name="Stajich J."/>
            <person name="Grigoriev I.V."/>
            <person name="Mortensen U.H."/>
            <person name="De vries R.P."/>
            <person name="Baker S.E."/>
            <person name="Andersen M.R."/>
        </authorList>
    </citation>
    <scope>NUCLEOTIDE SEQUENCE [LARGE SCALE GENOMIC DNA]</scope>
    <source>
        <strain evidence="1 2">CBS 756.74</strain>
    </source>
</reference>
<keyword evidence="2" id="KW-1185">Reference proteome</keyword>
<sequence>MALSSWLLTGAVLRDLVLRVFDYYTLLRFALLVLFRTTDHPLMTLGRACSRYTGGVLRTRFTGQHPTSTGTFSATLALRSMVISRIRARINHLLSALAPGMMELFKQARTMVENMTAEMERYSVQEQRCGGE</sequence>
<protein>
    <submittedName>
        <fullName evidence="1">Uncharacterized protein</fullName>
    </submittedName>
</protein>
<dbReference type="EMBL" id="JBFXLR010000066">
    <property type="protein sequence ID" value="KAL2840353.1"/>
    <property type="molecule type" value="Genomic_DNA"/>
</dbReference>
<comment type="caution">
    <text evidence="1">The sequence shown here is derived from an EMBL/GenBank/DDBJ whole genome shotgun (WGS) entry which is preliminary data.</text>
</comment>
<dbReference type="Proteomes" id="UP001610444">
    <property type="component" value="Unassembled WGS sequence"/>
</dbReference>
<organism evidence="1 2">
    <name type="scientific">Aspergillus pseudodeflectus</name>
    <dbReference type="NCBI Taxonomy" id="176178"/>
    <lineage>
        <taxon>Eukaryota</taxon>
        <taxon>Fungi</taxon>
        <taxon>Dikarya</taxon>
        <taxon>Ascomycota</taxon>
        <taxon>Pezizomycotina</taxon>
        <taxon>Eurotiomycetes</taxon>
        <taxon>Eurotiomycetidae</taxon>
        <taxon>Eurotiales</taxon>
        <taxon>Aspergillaceae</taxon>
        <taxon>Aspergillus</taxon>
        <taxon>Aspergillus subgen. Nidulantes</taxon>
    </lineage>
</organism>
<gene>
    <name evidence="1" type="ORF">BJX68DRAFT_271700</name>
</gene>